<dbReference type="Proteomes" id="UP000327439">
    <property type="component" value="Chromosome D05"/>
</dbReference>
<gene>
    <name evidence="1" type="ORF">ES319_D05G369700v1</name>
</gene>
<evidence type="ECO:0000313" key="2">
    <source>
        <dbReference type="Proteomes" id="UP000327439"/>
    </source>
</evidence>
<keyword evidence="2" id="KW-1185">Reference proteome</keyword>
<reference evidence="2" key="1">
    <citation type="journal article" date="2020" name="Nat. Genet.">
        <title>Genomic diversifications of five Gossypium allopolyploid species and their impact on cotton improvement.</title>
        <authorList>
            <person name="Chen Z.J."/>
            <person name="Sreedasyam A."/>
            <person name="Ando A."/>
            <person name="Song Q."/>
            <person name="De Santiago L.M."/>
            <person name="Hulse-Kemp A.M."/>
            <person name="Ding M."/>
            <person name="Ye W."/>
            <person name="Kirkbride R.C."/>
            <person name="Jenkins J."/>
            <person name="Plott C."/>
            <person name="Lovell J."/>
            <person name="Lin Y.M."/>
            <person name="Vaughn R."/>
            <person name="Liu B."/>
            <person name="Simpson S."/>
            <person name="Scheffler B.E."/>
            <person name="Wen L."/>
            <person name="Saski C.A."/>
            <person name="Grover C.E."/>
            <person name="Hu G."/>
            <person name="Conover J.L."/>
            <person name="Carlson J.W."/>
            <person name="Shu S."/>
            <person name="Boston L.B."/>
            <person name="Williams M."/>
            <person name="Peterson D.G."/>
            <person name="McGee K."/>
            <person name="Jones D.C."/>
            <person name="Wendel J.F."/>
            <person name="Stelly D.M."/>
            <person name="Grimwood J."/>
            <person name="Schmutz J."/>
        </authorList>
    </citation>
    <scope>NUCLEOTIDE SEQUENCE [LARGE SCALE GENOMIC DNA]</scope>
    <source>
        <strain evidence="2">cv. 3-79</strain>
    </source>
</reference>
<dbReference type="AlphaFoldDB" id="A0A5J5RN75"/>
<organism evidence="1 2">
    <name type="scientific">Gossypium barbadense</name>
    <name type="common">Sea Island cotton</name>
    <name type="synonym">Hibiscus barbadensis</name>
    <dbReference type="NCBI Taxonomy" id="3634"/>
    <lineage>
        <taxon>Eukaryota</taxon>
        <taxon>Viridiplantae</taxon>
        <taxon>Streptophyta</taxon>
        <taxon>Embryophyta</taxon>
        <taxon>Tracheophyta</taxon>
        <taxon>Spermatophyta</taxon>
        <taxon>Magnoliopsida</taxon>
        <taxon>eudicotyledons</taxon>
        <taxon>Gunneridae</taxon>
        <taxon>Pentapetalae</taxon>
        <taxon>rosids</taxon>
        <taxon>malvids</taxon>
        <taxon>Malvales</taxon>
        <taxon>Malvaceae</taxon>
        <taxon>Malvoideae</taxon>
        <taxon>Gossypium</taxon>
    </lineage>
</organism>
<proteinExistence type="predicted"/>
<dbReference type="EMBL" id="CM018219">
    <property type="protein sequence ID" value="KAB2032386.1"/>
    <property type="molecule type" value="Genomic_DNA"/>
</dbReference>
<accession>A0A5J5RN75</accession>
<sequence length="124" mass="13832">MTIFFLFENTTADSPPLCRFRLRRSEDALRRLSRRWVLEEACATWAVAVRSCMEIVAATWDNGGVDLLLTTSTKRGRPPTTLTTVGTGRGMRDVGSCCAFVHGDSCCDVGQWWRRSAADCNPQI</sequence>
<evidence type="ECO:0000313" key="1">
    <source>
        <dbReference type="EMBL" id="KAB2032386.1"/>
    </source>
</evidence>
<protein>
    <submittedName>
        <fullName evidence="1">Uncharacterized protein</fullName>
    </submittedName>
</protein>
<name>A0A5J5RN75_GOSBA</name>